<dbReference type="Pfam" id="PF11374">
    <property type="entry name" value="DUF3176"/>
    <property type="match status" value="1"/>
</dbReference>
<proteinExistence type="predicted"/>
<comment type="caution">
    <text evidence="3">The sequence shown here is derived from an EMBL/GenBank/DDBJ whole genome shotgun (WGS) entry which is preliminary data.</text>
</comment>
<sequence>MLWSNRRPHGELEDNSLLNEGLPAVFPLQNLHSESSDPASQTGSRTFPPTSAPESTLKHFGSHYREGSLGWTSLSQPGTTIREANVIGRSVFWHLKAWAGEIIWSFLAVLLFLTLVIILTVYDGRPMPTWPMGLTLNTVIAILATISRVFTVIPITEGLSQLKWNWLALRRRPLRDLYIFDQASRGPWGSLILIPKMRGRFMSLAILASFILVSGLITSFLTQSTITYESRSVLKHTEVPSAPFAQSFPPRLKDGVTIEEFMDGFSHTSFQAVFQSIHEPWPLPDVQCKTAKCNWPAFSTLAVCASMQNITNHLNVTTSEGGYRTVRIPVNAPDPVPHEAAMLMHSIDIVEVLNITSAWIMTHTKDEDDWPLNRTHVADWDNPDLPLATIVKLFMIYNNRRAGGSSSYRAIEILLHFCVKTYSLKVENGTQTLSLSSTTTKVQEVFKSHNVTLQNHWATMRNEDGTELFNVTATQEYWNLVSRYTAAFNGYGEAVVDRNAQLTFSYQFVVNLYNGVEDAYRRQRGNWEKDEIKPDNRYSEEEIDKTTWNNFEKMMGSIADAMTAYSLIRHQSLRNTNGDRAVYGQAFVQENHIVVRWQWLFLLAIQIGFTMIFLAVVIFQTARLGIDIVKSSNMAELFALQDTQHCNAPPKGDRGQGVKSVGINTRIDSNTTAELIKRNGGWKLNLR</sequence>
<dbReference type="Proteomes" id="UP001160390">
    <property type="component" value="Unassembled WGS sequence"/>
</dbReference>
<keyword evidence="2" id="KW-0812">Transmembrane</keyword>
<accession>A0AA35Q066</accession>
<keyword evidence="4" id="KW-1185">Reference proteome</keyword>
<feature type="transmembrane region" description="Helical" evidence="2">
    <location>
        <begin position="597"/>
        <end position="619"/>
    </location>
</feature>
<keyword evidence="2" id="KW-1133">Transmembrane helix</keyword>
<organism evidence="3 4">
    <name type="scientific">Clonostachys chloroleuca</name>
    <dbReference type="NCBI Taxonomy" id="1926264"/>
    <lineage>
        <taxon>Eukaryota</taxon>
        <taxon>Fungi</taxon>
        <taxon>Dikarya</taxon>
        <taxon>Ascomycota</taxon>
        <taxon>Pezizomycotina</taxon>
        <taxon>Sordariomycetes</taxon>
        <taxon>Hypocreomycetidae</taxon>
        <taxon>Hypocreales</taxon>
        <taxon>Bionectriaceae</taxon>
        <taxon>Clonostachys</taxon>
    </lineage>
</organism>
<dbReference type="AlphaFoldDB" id="A0AA35Q066"/>
<dbReference type="EMBL" id="CABFNP030000949">
    <property type="protein sequence ID" value="CAI6089206.1"/>
    <property type="molecule type" value="Genomic_DNA"/>
</dbReference>
<reference evidence="3" key="1">
    <citation type="submission" date="2023-01" db="EMBL/GenBank/DDBJ databases">
        <authorList>
            <person name="Piombo E."/>
        </authorList>
    </citation>
    <scope>NUCLEOTIDE SEQUENCE</scope>
</reference>
<evidence type="ECO:0000313" key="3">
    <source>
        <dbReference type="EMBL" id="CAI6089206.1"/>
    </source>
</evidence>
<name>A0AA35Q066_9HYPO</name>
<protein>
    <submittedName>
        <fullName evidence="3">Uncharacterized protein</fullName>
    </submittedName>
</protein>
<dbReference type="PANTHER" id="PTHR35394:SF5">
    <property type="entry name" value="DUF3176 DOMAIN-CONTAINING PROTEIN"/>
    <property type="match status" value="1"/>
</dbReference>
<gene>
    <name evidence="3" type="ORF">CCHLO57077_00019596</name>
</gene>
<dbReference type="PANTHER" id="PTHR35394">
    <property type="entry name" value="DUF3176 DOMAIN-CONTAINING PROTEIN"/>
    <property type="match status" value="1"/>
</dbReference>
<evidence type="ECO:0000313" key="4">
    <source>
        <dbReference type="Proteomes" id="UP001160390"/>
    </source>
</evidence>
<dbReference type="InterPro" id="IPR021514">
    <property type="entry name" value="DUF3176"/>
</dbReference>
<feature type="transmembrane region" description="Helical" evidence="2">
    <location>
        <begin position="201"/>
        <end position="221"/>
    </location>
</feature>
<evidence type="ECO:0000256" key="2">
    <source>
        <dbReference type="SAM" id="Phobius"/>
    </source>
</evidence>
<feature type="transmembrane region" description="Helical" evidence="2">
    <location>
        <begin position="102"/>
        <end position="122"/>
    </location>
</feature>
<feature type="region of interest" description="Disordered" evidence="1">
    <location>
        <begin position="33"/>
        <end position="56"/>
    </location>
</feature>
<feature type="compositionally biased region" description="Polar residues" evidence="1">
    <location>
        <begin position="33"/>
        <end position="54"/>
    </location>
</feature>
<feature type="transmembrane region" description="Helical" evidence="2">
    <location>
        <begin position="134"/>
        <end position="155"/>
    </location>
</feature>
<evidence type="ECO:0000256" key="1">
    <source>
        <dbReference type="SAM" id="MobiDB-lite"/>
    </source>
</evidence>
<keyword evidence="2" id="KW-0472">Membrane</keyword>